<evidence type="ECO:0000256" key="4">
    <source>
        <dbReference type="SAM" id="MobiDB-lite"/>
    </source>
</evidence>
<gene>
    <name evidence="5" type="ORF">EVJ58_g8310</name>
</gene>
<dbReference type="InterPro" id="IPR014612">
    <property type="entry name" value="Pop7/Rpp20"/>
</dbReference>
<keyword evidence="3" id="KW-0539">Nucleus</keyword>
<dbReference type="GO" id="GO:0003676">
    <property type="term" value="F:nucleic acid binding"/>
    <property type="evidence" value="ECO:0007669"/>
    <property type="project" value="InterPro"/>
</dbReference>
<dbReference type="InterPro" id="IPR036882">
    <property type="entry name" value="Alba-like_dom_sf"/>
</dbReference>
<organism evidence="5 6">
    <name type="scientific">Rhodofomes roseus</name>
    <dbReference type="NCBI Taxonomy" id="34475"/>
    <lineage>
        <taxon>Eukaryota</taxon>
        <taxon>Fungi</taxon>
        <taxon>Dikarya</taxon>
        <taxon>Basidiomycota</taxon>
        <taxon>Agaricomycotina</taxon>
        <taxon>Agaricomycetes</taxon>
        <taxon>Polyporales</taxon>
        <taxon>Rhodofomes</taxon>
    </lineage>
</organism>
<dbReference type="GO" id="GO:0000172">
    <property type="term" value="C:ribonuclease MRP complex"/>
    <property type="evidence" value="ECO:0007669"/>
    <property type="project" value="InterPro"/>
</dbReference>
<comment type="caution">
    <text evidence="5">The sequence shown here is derived from an EMBL/GenBank/DDBJ whole genome shotgun (WGS) entry which is preliminary data.</text>
</comment>
<dbReference type="Gene3D" id="3.30.110.20">
    <property type="entry name" value="Alba-like domain"/>
    <property type="match status" value="1"/>
</dbReference>
<sequence length="276" mass="29064">MTSTRKRTIDSASDEGPNKRPRTNSAHATMTDSATHRLPSAEAPTDAQAQQEVAPTAAAQQDVQEARRPEKSGGNAVAGPSKPRHTIRKLDPPRPFPTVPASVSATGPRSAHTEGKNYICITRKTQLGAYLRRCKDVIMKDGYKTLHLSAMGAAIPQLMQLTLSLPGILPHAPDEIRTEVQTGTVQVQDEVIPDDEDEDITYQVRGKSTVSVVITIGDGVDEGSGRSKARSHGKRVQSTVAAAGGNTGAGRAAGRKSKQTAAAARTTSTSQGLGSS</sequence>
<comment type="subcellular location">
    <subcellularLocation>
        <location evidence="1">Nucleus</location>
    </subcellularLocation>
</comment>
<evidence type="ECO:0000256" key="3">
    <source>
        <dbReference type="ARBA" id="ARBA00023242"/>
    </source>
</evidence>
<dbReference type="AlphaFoldDB" id="A0A4Y9XYK1"/>
<evidence type="ECO:0000256" key="2">
    <source>
        <dbReference type="ARBA" id="ARBA00022694"/>
    </source>
</evidence>
<dbReference type="Proteomes" id="UP000298390">
    <property type="component" value="Unassembled WGS sequence"/>
</dbReference>
<feature type="compositionally biased region" description="Low complexity" evidence="4">
    <location>
        <begin position="241"/>
        <end position="252"/>
    </location>
</feature>
<evidence type="ECO:0000313" key="5">
    <source>
        <dbReference type="EMBL" id="TFY55334.1"/>
    </source>
</evidence>
<dbReference type="GO" id="GO:0001682">
    <property type="term" value="P:tRNA 5'-leader removal"/>
    <property type="evidence" value="ECO:0007669"/>
    <property type="project" value="InterPro"/>
</dbReference>
<dbReference type="GO" id="GO:0005655">
    <property type="term" value="C:nucleolar ribonuclease P complex"/>
    <property type="evidence" value="ECO:0007669"/>
    <property type="project" value="InterPro"/>
</dbReference>
<evidence type="ECO:0000313" key="6">
    <source>
        <dbReference type="Proteomes" id="UP000298390"/>
    </source>
</evidence>
<accession>A0A4Y9XYK1</accession>
<protein>
    <submittedName>
        <fullName evidence="5">Uncharacterized protein</fullName>
    </submittedName>
</protein>
<evidence type="ECO:0000256" key="1">
    <source>
        <dbReference type="ARBA" id="ARBA00004123"/>
    </source>
</evidence>
<feature type="compositionally biased region" description="Low complexity" evidence="4">
    <location>
        <begin position="259"/>
        <end position="276"/>
    </location>
</feature>
<feature type="compositionally biased region" description="Polar residues" evidence="4">
    <location>
        <begin position="23"/>
        <end position="33"/>
    </location>
</feature>
<dbReference type="SUPFAM" id="SSF82704">
    <property type="entry name" value="AlbA-like"/>
    <property type="match status" value="1"/>
</dbReference>
<dbReference type="Pfam" id="PF12328">
    <property type="entry name" value="Rpp20"/>
    <property type="match status" value="1"/>
</dbReference>
<feature type="compositionally biased region" description="Polar residues" evidence="4">
    <location>
        <begin position="47"/>
        <end position="63"/>
    </location>
</feature>
<proteinExistence type="predicted"/>
<name>A0A4Y9XYK1_9APHY</name>
<dbReference type="EMBL" id="SEKV01000600">
    <property type="protein sequence ID" value="TFY55334.1"/>
    <property type="molecule type" value="Genomic_DNA"/>
</dbReference>
<feature type="region of interest" description="Disordered" evidence="4">
    <location>
        <begin position="1"/>
        <end position="112"/>
    </location>
</feature>
<dbReference type="STRING" id="34475.A0A4Y9XYK1"/>
<keyword evidence="2" id="KW-0819">tRNA processing</keyword>
<feature type="region of interest" description="Disordered" evidence="4">
    <location>
        <begin position="221"/>
        <end position="276"/>
    </location>
</feature>
<reference evidence="5 6" key="1">
    <citation type="submission" date="2019-01" db="EMBL/GenBank/DDBJ databases">
        <title>Genome sequencing of the rare red list fungi Fomitopsis rosea.</title>
        <authorList>
            <person name="Buettner E."/>
            <person name="Kellner H."/>
        </authorList>
    </citation>
    <scope>NUCLEOTIDE SEQUENCE [LARGE SCALE GENOMIC DNA]</scope>
    <source>
        <strain evidence="5 6">DSM 105464</strain>
    </source>
</reference>